<dbReference type="GO" id="GO:0046839">
    <property type="term" value="P:phospholipid dephosphorylation"/>
    <property type="evidence" value="ECO:0007669"/>
    <property type="project" value="TreeGrafter"/>
</dbReference>
<dbReference type="SMART" id="SM00014">
    <property type="entry name" value="acidPPc"/>
    <property type="match status" value="1"/>
</dbReference>
<keyword evidence="3 6" id="KW-0812">Transmembrane</keyword>
<dbReference type="CDD" id="cd03384">
    <property type="entry name" value="PAP2_wunen"/>
    <property type="match status" value="1"/>
</dbReference>
<evidence type="ECO:0000256" key="3">
    <source>
        <dbReference type="ARBA" id="ARBA00022692"/>
    </source>
</evidence>
<dbReference type="InterPro" id="IPR000326">
    <property type="entry name" value="PAP2/HPO"/>
</dbReference>
<dbReference type="Pfam" id="PF01569">
    <property type="entry name" value="PAP2"/>
    <property type="match status" value="1"/>
</dbReference>
<keyword evidence="4 6" id="KW-1133">Transmembrane helix</keyword>
<dbReference type="GO" id="GO:0008195">
    <property type="term" value="F:phosphatidate phosphatase activity"/>
    <property type="evidence" value="ECO:0007669"/>
    <property type="project" value="TreeGrafter"/>
</dbReference>
<evidence type="ECO:0000313" key="9">
    <source>
        <dbReference type="EMBL" id="CAF3658979.1"/>
    </source>
</evidence>
<feature type="transmembrane region" description="Helical" evidence="6">
    <location>
        <begin position="254"/>
        <end position="273"/>
    </location>
</feature>
<evidence type="ECO:0000313" key="10">
    <source>
        <dbReference type="Proteomes" id="UP000663829"/>
    </source>
</evidence>
<evidence type="ECO:0000256" key="4">
    <source>
        <dbReference type="ARBA" id="ARBA00022989"/>
    </source>
</evidence>
<evidence type="ECO:0000256" key="6">
    <source>
        <dbReference type="SAM" id="Phobius"/>
    </source>
</evidence>
<dbReference type="InterPro" id="IPR043216">
    <property type="entry name" value="PAP-like"/>
</dbReference>
<dbReference type="PANTHER" id="PTHR10165:SF103">
    <property type="entry name" value="PHOSPHOLIPID PHOSPHATASE HOMOLOG 1.2 HOMOLOG"/>
    <property type="match status" value="1"/>
</dbReference>
<dbReference type="GO" id="GO:0006644">
    <property type="term" value="P:phospholipid metabolic process"/>
    <property type="evidence" value="ECO:0007669"/>
    <property type="project" value="InterPro"/>
</dbReference>
<evidence type="ECO:0000256" key="1">
    <source>
        <dbReference type="ARBA" id="ARBA00004141"/>
    </source>
</evidence>
<dbReference type="OrthoDB" id="8907274at2759"/>
<evidence type="ECO:0000256" key="2">
    <source>
        <dbReference type="ARBA" id="ARBA00008816"/>
    </source>
</evidence>
<feature type="transmembrane region" description="Helical" evidence="6">
    <location>
        <begin position="55"/>
        <end position="75"/>
    </location>
</feature>
<comment type="similarity">
    <text evidence="2">Belongs to the PA-phosphatase related phosphoesterase family.</text>
</comment>
<feature type="transmembrane region" description="Helical" evidence="6">
    <location>
        <begin position="90"/>
        <end position="109"/>
    </location>
</feature>
<protein>
    <recommendedName>
        <fullName evidence="7">Phosphatidic acid phosphatase type 2/haloperoxidase domain-containing protein</fullName>
    </recommendedName>
</protein>
<gene>
    <name evidence="8" type="ORF">GPM918_LOCUS7132</name>
    <name evidence="9" type="ORF">SRO942_LOCUS7132</name>
</gene>
<evidence type="ECO:0000259" key="7">
    <source>
        <dbReference type="SMART" id="SM00014"/>
    </source>
</evidence>
<keyword evidence="5 6" id="KW-0472">Membrane</keyword>
<dbReference type="EMBL" id="CAJOBC010001146">
    <property type="protein sequence ID" value="CAF3658979.1"/>
    <property type="molecule type" value="Genomic_DNA"/>
</dbReference>
<comment type="caution">
    <text evidence="8">The sequence shown here is derived from an EMBL/GenBank/DDBJ whole genome shotgun (WGS) entry which is preliminary data.</text>
</comment>
<dbReference type="Proteomes" id="UP000663829">
    <property type="component" value="Unassembled WGS sequence"/>
</dbReference>
<dbReference type="PANTHER" id="PTHR10165">
    <property type="entry name" value="LIPID PHOSPHATE PHOSPHATASE"/>
    <property type="match status" value="1"/>
</dbReference>
<feature type="transmembrane region" description="Helical" evidence="6">
    <location>
        <begin position="231"/>
        <end position="247"/>
    </location>
</feature>
<dbReference type="AlphaFoldDB" id="A0A813X788"/>
<dbReference type="EMBL" id="CAJNOQ010001146">
    <property type="protein sequence ID" value="CAF0871672.1"/>
    <property type="molecule type" value="Genomic_DNA"/>
</dbReference>
<name>A0A813X788_9BILA</name>
<keyword evidence="10" id="KW-1185">Reference proteome</keyword>
<proteinExistence type="inferred from homology"/>
<dbReference type="GO" id="GO:0007165">
    <property type="term" value="P:signal transduction"/>
    <property type="evidence" value="ECO:0007669"/>
    <property type="project" value="TreeGrafter"/>
</dbReference>
<dbReference type="GO" id="GO:0005886">
    <property type="term" value="C:plasma membrane"/>
    <property type="evidence" value="ECO:0007669"/>
    <property type="project" value="TreeGrafter"/>
</dbReference>
<feature type="transmembrane region" description="Helical" evidence="6">
    <location>
        <begin position="285"/>
        <end position="304"/>
    </location>
</feature>
<reference evidence="8" key="1">
    <citation type="submission" date="2021-02" db="EMBL/GenBank/DDBJ databases">
        <authorList>
            <person name="Nowell W R."/>
        </authorList>
    </citation>
    <scope>NUCLEOTIDE SEQUENCE</scope>
</reference>
<evidence type="ECO:0000313" key="8">
    <source>
        <dbReference type="EMBL" id="CAF0871672.1"/>
    </source>
</evidence>
<dbReference type="Proteomes" id="UP000681722">
    <property type="component" value="Unassembled WGS sequence"/>
</dbReference>
<organism evidence="8 10">
    <name type="scientific">Didymodactylos carnosus</name>
    <dbReference type="NCBI Taxonomy" id="1234261"/>
    <lineage>
        <taxon>Eukaryota</taxon>
        <taxon>Metazoa</taxon>
        <taxon>Spiralia</taxon>
        <taxon>Gnathifera</taxon>
        <taxon>Rotifera</taxon>
        <taxon>Eurotatoria</taxon>
        <taxon>Bdelloidea</taxon>
        <taxon>Philodinida</taxon>
        <taxon>Philodinidae</taxon>
        <taxon>Didymodactylos</taxon>
    </lineage>
</organism>
<feature type="domain" description="Phosphatidic acid phosphatase type 2/haloperoxidase" evidence="7">
    <location>
        <begin position="150"/>
        <end position="300"/>
    </location>
</feature>
<evidence type="ECO:0000256" key="5">
    <source>
        <dbReference type="ARBA" id="ARBA00023136"/>
    </source>
</evidence>
<sequence>MTATYNNDDELLFHHYPFTDIEQIELDDFNMLAGEAKRPPNIQQKQPSLSNNDQYLLIATLLSHYVAVPFTRGYFCTDTSIQYPVKSNTIPTYADVILSVLLPVLWMLITEFAKFFYFRWYPQQPTFYLRLELWGTRKKEIHPFIRNLYILIVIFLFGYLSTWVLTEIAKNFVGELRPHFLALCNSSVTCTCTSNCGSNGQIYITDYVCQNPDATAVREGRRSFFSGHSSSIFYGAAWLIMYIHVAWSWRHLGIIGNVFQTGLAVLASYIAYSRISDFQHHWHDVFTGAIVGALIAFVTFKFILNWRHYNPRFLPYTVISGASPPYSTGNYNNTVQQRQVLSAPAEVYGDHLNNSRLRVVRLT</sequence>
<dbReference type="InterPro" id="IPR036938">
    <property type="entry name" value="PAP2/HPO_sf"/>
</dbReference>
<feature type="transmembrane region" description="Helical" evidence="6">
    <location>
        <begin position="147"/>
        <end position="166"/>
    </location>
</feature>
<comment type="subcellular location">
    <subcellularLocation>
        <location evidence="1">Membrane</location>
        <topology evidence="1">Multi-pass membrane protein</topology>
    </subcellularLocation>
</comment>
<dbReference type="SUPFAM" id="SSF48317">
    <property type="entry name" value="Acid phosphatase/Vanadium-dependent haloperoxidase"/>
    <property type="match status" value="1"/>
</dbReference>
<dbReference type="Gene3D" id="1.20.144.10">
    <property type="entry name" value="Phosphatidic acid phosphatase type 2/haloperoxidase"/>
    <property type="match status" value="1"/>
</dbReference>
<accession>A0A813X788</accession>